<dbReference type="RefSeq" id="WP_350344332.1">
    <property type="nucleotide sequence ID" value="NZ_CP158367.1"/>
</dbReference>
<evidence type="ECO:0000313" key="1">
    <source>
        <dbReference type="EMBL" id="XBX75589.1"/>
    </source>
</evidence>
<accession>A0AAU7VN74</accession>
<protein>
    <submittedName>
        <fullName evidence="1">Uncharacterized protein</fullName>
    </submittedName>
</protein>
<organism evidence="1">
    <name type="scientific">Proteinivorax tanatarense</name>
    <dbReference type="NCBI Taxonomy" id="1260629"/>
    <lineage>
        <taxon>Bacteria</taxon>
        <taxon>Bacillati</taxon>
        <taxon>Bacillota</taxon>
        <taxon>Clostridia</taxon>
        <taxon>Eubacteriales</taxon>
        <taxon>Proteinivoracaceae</taxon>
        <taxon>Proteinivorax</taxon>
    </lineage>
</organism>
<name>A0AAU7VN74_9FIRM</name>
<dbReference type="EMBL" id="CP158367">
    <property type="protein sequence ID" value="XBX75589.1"/>
    <property type="molecule type" value="Genomic_DNA"/>
</dbReference>
<sequence>MSAFLGPIHHWLFNKVLIFEDLETVVVRKLEKEFKEDISKIYEEQKKKYGAPFEKGVNLETAIQHDNIHGWLQQRIEIAETRQAAFIAKVIDKYKEEAKAVLKEIHREHGRKMGEQAKEKESTGTAEEVYQVLNDNILDGMPCDQVNNVVENRQDYLRWDVTNCLHRRYWEAVKADVQFFYVLRGLWIGSFVKGLNKGFDYKMELKDGKIVNEIIAK</sequence>
<gene>
    <name evidence="1" type="ORF">PRVXT_000728</name>
</gene>
<reference evidence="1" key="1">
    <citation type="journal article" date="2013" name="Extremophiles">
        <title>Proteinivorax tanatarense gen. nov., sp. nov., an anaerobic, haloalkaliphilic, proteolytic bacterium isolated from a decaying algal bloom, and proposal of Proteinivoraceae fam. nov.</title>
        <authorList>
            <person name="Kevbrin V."/>
            <person name="Boltyanskaya Y."/>
            <person name="Zhilina T."/>
            <person name="Kolganova T."/>
            <person name="Lavrentjeva E."/>
            <person name="Kuznetsov B."/>
        </authorList>
    </citation>
    <scope>NUCLEOTIDE SEQUENCE</scope>
    <source>
        <strain evidence="1">Z-910T</strain>
    </source>
</reference>
<proteinExistence type="predicted"/>
<reference evidence="1" key="2">
    <citation type="submission" date="2024-06" db="EMBL/GenBank/DDBJ databases">
        <authorList>
            <person name="Petrova K.O."/>
            <person name="Toshchakov S.V."/>
            <person name="Boltjanskaja Y.V."/>
            <person name="Kevbrin V."/>
        </authorList>
    </citation>
    <scope>NUCLEOTIDE SEQUENCE</scope>
    <source>
        <strain evidence="1">Z-910T</strain>
    </source>
</reference>
<dbReference type="AlphaFoldDB" id="A0AAU7VN74"/>